<protein>
    <recommendedName>
        <fullName evidence="1">EGF-like domain-containing protein</fullName>
    </recommendedName>
</protein>
<accession>A0A8S1HJW6</accession>
<dbReference type="AlphaFoldDB" id="A0A8S1HJW6"/>
<dbReference type="InterPro" id="IPR000742">
    <property type="entry name" value="EGF"/>
</dbReference>
<evidence type="ECO:0000313" key="3">
    <source>
        <dbReference type="Proteomes" id="UP000835052"/>
    </source>
</evidence>
<dbReference type="PROSITE" id="PS01186">
    <property type="entry name" value="EGF_2"/>
    <property type="match status" value="1"/>
</dbReference>
<reference evidence="2" key="1">
    <citation type="submission" date="2020-10" db="EMBL/GenBank/DDBJ databases">
        <authorList>
            <person name="Kikuchi T."/>
        </authorList>
    </citation>
    <scope>NUCLEOTIDE SEQUENCE</scope>
    <source>
        <strain evidence="2">NKZ352</strain>
    </source>
</reference>
<proteinExistence type="predicted"/>
<sequence length="107" mass="12071">MKKFSSSCGCGYYCSKTSNRCRHGGYPTPRDCSVCLCPDGFGGRFCNEPEPSSVGQRDNYDCGGILWATEETQTFFGAVRTRVGPQSFLATPEYCWWHIRVSYSFYL</sequence>
<keyword evidence="3" id="KW-1185">Reference proteome</keyword>
<dbReference type="EMBL" id="CAJGYM010000053">
    <property type="protein sequence ID" value="CAD6195322.1"/>
    <property type="molecule type" value="Genomic_DNA"/>
</dbReference>
<feature type="domain" description="EGF-like" evidence="1">
    <location>
        <begin position="35"/>
        <end position="46"/>
    </location>
</feature>
<organism evidence="2 3">
    <name type="scientific">Caenorhabditis auriculariae</name>
    <dbReference type="NCBI Taxonomy" id="2777116"/>
    <lineage>
        <taxon>Eukaryota</taxon>
        <taxon>Metazoa</taxon>
        <taxon>Ecdysozoa</taxon>
        <taxon>Nematoda</taxon>
        <taxon>Chromadorea</taxon>
        <taxon>Rhabditida</taxon>
        <taxon>Rhabditina</taxon>
        <taxon>Rhabditomorpha</taxon>
        <taxon>Rhabditoidea</taxon>
        <taxon>Rhabditidae</taxon>
        <taxon>Peloderinae</taxon>
        <taxon>Caenorhabditis</taxon>
    </lineage>
</organism>
<dbReference type="Proteomes" id="UP000835052">
    <property type="component" value="Unassembled WGS sequence"/>
</dbReference>
<gene>
    <name evidence="2" type="ORF">CAUJ_LOCUS11241</name>
</gene>
<evidence type="ECO:0000259" key="1">
    <source>
        <dbReference type="PROSITE" id="PS01186"/>
    </source>
</evidence>
<comment type="caution">
    <text evidence="2">The sequence shown here is derived from an EMBL/GenBank/DDBJ whole genome shotgun (WGS) entry which is preliminary data.</text>
</comment>
<name>A0A8S1HJW6_9PELO</name>
<evidence type="ECO:0000313" key="2">
    <source>
        <dbReference type="EMBL" id="CAD6195322.1"/>
    </source>
</evidence>
<dbReference type="OrthoDB" id="5862190at2759"/>